<keyword evidence="1" id="KW-0408">Iron</keyword>
<reference evidence="3 4" key="1">
    <citation type="journal article" date="2018" name="Evol. Lett.">
        <title>Horizontal gene cluster transfer increased hallucinogenic mushroom diversity.</title>
        <authorList>
            <person name="Reynolds H.T."/>
            <person name="Vijayakumar V."/>
            <person name="Gluck-Thaler E."/>
            <person name="Korotkin H.B."/>
            <person name="Matheny P.B."/>
            <person name="Slot J.C."/>
        </authorList>
    </citation>
    <scope>NUCLEOTIDE SEQUENCE [LARGE SCALE GENOMIC DNA]</scope>
    <source>
        <strain evidence="3 4">SRW20</strain>
    </source>
</reference>
<name>A0A409YDF9_9AGAR</name>
<keyword evidence="1" id="KW-0479">Metal-binding</keyword>
<dbReference type="InterPro" id="IPR050231">
    <property type="entry name" value="Iron_ascorbate_oxido_reductase"/>
</dbReference>
<comment type="similarity">
    <text evidence="1">Belongs to the iron/ascorbate-dependent oxidoreductase family.</text>
</comment>
<accession>A0A409YDF9</accession>
<protein>
    <recommendedName>
        <fullName evidence="2">Fe2OG dioxygenase domain-containing protein</fullName>
    </recommendedName>
</protein>
<evidence type="ECO:0000313" key="4">
    <source>
        <dbReference type="Proteomes" id="UP000284706"/>
    </source>
</evidence>
<comment type="caution">
    <text evidence="3">The sequence shown here is derived from an EMBL/GenBank/DDBJ whole genome shotgun (WGS) entry which is preliminary data.</text>
</comment>
<sequence>MGSFTFPPWPGDILPHPLLVLDYRLLNGETLGGCHHTRILVNHGAEDVVERMFDLAFKVMTLPEGELMKYEQGNEGESFGYKMTGADVVSATGELDTAEFLNIAKDDALAWPNLVRRKSPSYPLPVLEQMSNTVRPFILNSLDVSNTILSIFSETLRMANGELLDMHSVAEWSGSQARIIRNKATTSTTKIATGSHTDFGSLSFLHNRQGGLQVLPPGSDSWQYVKPLPRHAICNIGDALSILSGGVLRSNIHRVLPPPSTQANMERWSLVFFSRSGDSVLLRPLVDESSVVAQAVQKNLAMGVPLMEPGVTAREWTRRRVKNRRVANRDARGEYVGREQGNRGA</sequence>
<dbReference type="InParanoid" id="A0A409YDF9"/>
<dbReference type="InterPro" id="IPR005123">
    <property type="entry name" value="Oxoglu/Fe-dep_dioxygenase_dom"/>
</dbReference>
<proteinExistence type="inferred from homology"/>
<dbReference type="Proteomes" id="UP000284706">
    <property type="component" value="Unassembled WGS sequence"/>
</dbReference>
<dbReference type="PROSITE" id="PS51471">
    <property type="entry name" value="FE2OG_OXY"/>
    <property type="match status" value="1"/>
</dbReference>
<dbReference type="EMBL" id="NHYE01000971">
    <property type="protein sequence ID" value="PPR01031.1"/>
    <property type="molecule type" value="Genomic_DNA"/>
</dbReference>
<dbReference type="Pfam" id="PF03171">
    <property type="entry name" value="2OG-FeII_Oxy"/>
    <property type="match status" value="1"/>
</dbReference>
<dbReference type="GO" id="GO:0046872">
    <property type="term" value="F:metal ion binding"/>
    <property type="evidence" value="ECO:0007669"/>
    <property type="project" value="UniProtKB-KW"/>
</dbReference>
<evidence type="ECO:0000256" key="1">
    <source>
        <dbReference type="RuleBase" id="RU003682"/>
    </source>
</evidence>
<evidence type="ECO:0000259" key="2">
    <source>
        <dbReference type="PROSITE" id="PS51471"/>
    </source>
</evidence>
<keyword evidence="1" id="KW-0560">Oxidoreductase</keyword>
<evidence type="ECO:0000313" key="3">
    <source>
        <dbReference type="EMBL" id="PPR01031.1"/>
    </source>
</evidence>
<dbReference type="SUPFAM" id="SSF51197">
    <property type="entry name" value="Clavaminate synthase-like"/>
    <property type="match status" value="1"/>
</dbReference>
<keyword evidence="4" id="KW-1185">Reference proteome</keyword>
<feature type="domain" description="Fe2OG dioxygenase" evidence="2">
    <location>
        <begin position="173"/>
        <end position="276"/>
    </location>
</feature>
<organism evidence="3 4">
    <name type="scientific">Gymnopilus dilepis</name>
    <dbReference type="NCBI Taxonomy" id="231916"/>
    <lineage>
        <taxon>Eukaryota</taxon>
        <taxon>Fungi</taxon>
        <taxon>Dikarya</taxon>
        <taxon>Basidiomycota</taxon>
        <taxon>Agaricomycotina</taxon>
        <taxon>Agaricomycetes</taxon>
        <taxon>Agaricomycetidae</taxon>
        <taxon>Agaricales</taxon>
        <taxon>Agaricineae</taxon>
        <taxon>Hymenogastraceae</taxon>
        <taxon>Gymnopilus</taxon>
    </lineage>
</organism>
<dbReference type="Gene3D" id="2.60.120.330">
    <property type="entry name" value="B-lactam Antibiotic, Isopenicillin N Synthase, Chain"/>
    <property type="match status" value="1"/>
</dbReference>
<dbReference type="STRING" id="231916.A0A409YDF9"/>
<dbReference type="InterPro" id="IPR027443">
    <property type="entry name" value="IPNS-like_sf"/>
</dbReference>
<gene>
    <name evidence="3" type="ORF">CVT26_015632</name>
</gene>
<dbReference type="PANTHER" id="PTHR47990">
    <property type="entry name" value="2-OXOGLUTARATE (2OG) AND FE(II)-DEPENDENT OXYGENASE SUPERFAMILY PROTEIN-RELATED"/>
    <property type="match status" value="1"/>
</dbReference>
<dbReference type="InterPro" id="IPR044861">
    <property type="entry name" value="IPNS-like_FE2OG_OXY"/>
</dbReference>
<dbReference type="OrthoDB" id="406156at2759"/>
<dbReference type="AlphaFoldDB" id="A0A409YDF9"/>
<dbReference type="GO" id="GO:0016491">
    <property type="term" value="F:oxidoreductase activity"/>
    <property type="evidence" value="ECO:0007669"/>
    <property type="project" value="UniProtKB-KW"/>
</dbReference>